<evidence type="ECO:0000256" key="3">
    <source>
        <dbReference type="ARBA" id="ARBA00022448"/>
    </source>
</evidence>
<keyword evidence="10" id="KW-0732">Signal</keyword>
<keyword evidence="3 9" id="KW-0813">Transport</keyword>
<dbReference type="InterPro" id="IPR050391">
    <property type="entry name" value="Mito_Metabolite_Transporter"/>
</dbReference>
<evidence type="ECO:0000256" key="1">
    <source>
        <dbReference type="ARBA" id="ARBA00004141"/>
    </source>
</evidence>
<comment type="subcellular location">
    <subcellularLocation>
        <location evidence="1">Membrane</location>
        <topology evidence="1">Multi-pass membrane protein</topology>
    </subcellularLocation>
</comment>
<keyword evidence="7 8" id="KW-0472">Membrane</keyword>
<dbReference type="GO" id="GO:0016020">
    <property type="term" value="C:membrane"/>
    <property type="evidence" value="ECO:0007669"/>
    <property type="project" value="UniProtKB-SubCell"/>
</dbReference>
<dbReference type="InterPro" id="IPR018108">
    <property type="entry name" value="MCP_transmembrane"/>
</dbReference>
<dbReference type="PANTHER" id="PTHR45618">
    <property type="entry name" value="MITOCHONDRIAL DICARBOXYLATE CARRIER-RELATED"/>
    <property type="match status" value="1"/>
</dbReference>
<dbReference type="Pfam" id="PF00153">
    <property type="entry name" value="Mito_carr"/>
    <property type="match status" value="3"/>
</dbReference>
<feature type="repeat" description="Solcar" evidence="8">
    <location>
        <begin position="94"/>
        <end position="186"/>
    </location>
</feature>
<dbReference type="EMBL" id="KN840521">
    <property type="protein sequence ID" value="KIP06292.1"/>
    <property type="molecule type" value="Genomic_DNA"/>
</dbReference>
<evidence type="ECO:0000256" key="5">
    <source>
        <dbReference type="ARBA" id="ARBA00022737"/>
    </source>
</evidence>
<reference evidence="11 12" key="1">
    <citation type="journal article" date="2014" name="PLoS Genet.">
        <title>Analysis of the Phlebiopsis gigantea genome, transcriptome and secretome provides insight into its pioneer colonization strategies of wood.</title>
        <authorList>
            <person name="Hori C."/>
            <person name="Ishida T."/>
            <person name="Igarashi K."/>
            <person name="Samejima M."/>
            <person name="Suzuki H."/>
            <person name="Master E."/>
            <person name="Ferreira P."/>
            <person name="Ruiz-Duenas F.J."/>
            <person name="Held B."/>
            <person name="Canessa P."/>
            <person name="Larrondo L.F."/>
            <person name="Schmoll M."/>
            <person name="Druzhinina I.S."/>
            <person name="Kubicek C.P."/>
            <person name="Gaskell J.A."/>
            <person name="Kersten P."/>
            <person name="St John F."/>
            <person name="Glasner J."/>
            <person name="Sabat G."/>
            <person name="Splinter BonDurant S."/>
            <person name="Syed K."/>
            <person name="Yadav J."/>
            <person name="Mgbeahuruike A.C."/>
            <person name="Kovalchuk A."/>
            <person name="Asiegbu F.O."/>
            <person name="Lackner G."/>
            <person name="Hoffmeister D."/>
            <person name="Rencoret J."/>
            <person name="Gutierrez A."/>
            <person name="Sun H."/>
            <person name="Lindquist E."/>
            <person name="Barry K."/>
            <person name="Riley R."/>
            <person name="Grigoriev I.V."/>
            <person name="Henrissat B."/>
            <person name="Kues U."/>
            <person name="Berka R.M."/>
            <person name="Martinez A.T."/>
            <person name="Covert S.F."/>
            <person name="Blanchette R.A."/>
            <person name="Cullen D."/>
        </authorList>
    </citation>
    <scope>NUCLEOTIDE SEQUENCE [LARGE SCALE GENOMIC DNA]</scope>
    <source>
        <strain evidence="11 12">11061_1 CR5-6</strain>
    </source>
</reference>
<dbReference type="OrthoDB" id="448427at2759"/>
<feature type="signal peptide" evidence="10">
    <location>
        <begin position="1"/>
        <end position="17"/>
    </location>
</feature>
<dbReference type="Proteomes" id="UP000053257">
    <property type="component" value="Unassembled WGS sequence"/>
</dbReference>
<protein>
    <recommendedName>
        <fullName evidence="13">Mitochondrial carrier</fullName>
    </recommendedName>
</protein>
<evidence type="ECO:0000256" key="8">
    <source>
        <dbReference type="PROSITE-ProRule" id="PRU00282"/>
    </source>
</evidence>
<evidence type="ECO:0000256" key="2">
    <source>
        <dbReference type="ARBA" id="ARBA00006375"/>
    </source>
</evidence>
<dbReference type="HOGENOM" id="CLU_015166_14_1_1"/>
<accession>A0A0C3S6N9</accession>
<evidence type="ECO:0000256" key="7">
    <source>
        <dbReference type="ARBA" id="ARBA00023136"/>
    </source>
</evidence>
<dbReference type="AlphaFoldDB" id="A0A0C3S6N9"/>
<organism evidence="11 12">
    <name type="scientific">Phlebiopsis gigantea (strain 11061_1 CR5-6)</name>
    <name type="common">White-rot fungus</name>
    <name type="synonym">Peniophora gigantea</name>
    <dbReference type="NCBI Taxonomy" id="745531"/>
    <lineage>
        <taxon>Eukaryota</taxon>
        <taxon>Fungi</taxon>
        <taxon>Dikarya</taxon>
        <taxon>Basidiomycota</taxon>
        <taxon>Agaricomycotina</taxon>
        <taxon>Agaricomycetes</taxon>
        <taxon>Polyporales</taxon>
        <taxon>Phanerochaetaceae</taxon>
        <taxon>Phlebiopsis</taxon>
    </lineage>
</organism>
<dbReference type="SUPFAM" id="SSF103506">
    <property type="entry name" value="Mitochondrial carrier"/>
    <property type="match status" value="1"/>
</dbReference>
<keyword evidence="6" id="KW-1133">Transmembrane helix</keyword>
<evidence type="ECO:0000256" key="9">
    <source>
        <dbReference type="RuleBase" id="RU000488"/>
    </source>
</evidence>
<sequence length="287" mass="31343">MFLTSVLLCNRFGVACACTHPLDLTKVRLQTAEHSPGAPSPSMYTVIRTAISESGYRSLYTGLSASIFRQMTTTLTRLGAYEKIKETLLANGPPSHAQLLLAAMIAGGIGGVVGNPADILFVRIISDSMKPPAQRYNYSSVSSGLMSILRTEGFKGLTRGMDANTASQVGSYDFVKTHLLARPLPLTDYQFRDNILCHVASSTLAGTIATTITSPADVLRARLMAVTSNKSSIEVLRQALREEGPKFLLKGWTPAFIRLGPNTVLMFVFFEQFKRTWRTLFPVDSRA</sequence>
<feature type="repeat" description="Solcar" evidence="8">
    <location>
        <begin position="4"/>
        <end position="87"/>
    </location>
</feature>
<gene>
    <name evidence="11" type="ORF">PHLGIDRAFT_30533</name>
</gene>
<dbReference type="Gene3D" id="1.50.40.10">
    <property type="entry name" value="Mitochondrial carrier domain"/>
    <property type="match status" value="1"/>
</dbReference>
<proteinExistence type="inferred from homology"/>
<comment type="similarity">
    <text evidence="2 9">Belongs to the mitochondrial carrier (TC 2.A.29) family.</text>
</comment>
<feature type="chain" id="PRO_5002169653" description="Mitochondrial carrier" evidence="10">
    <location>
        <begin position="18"/>
        <end position="287"/>
    </location>
</feature>
<evidence type="ECO:0000256" key="10">
    <source>
        <dbReference type="SAM" id="SignalP"/>
    </source>
</evidence>
<dbReference type="InterPro" id="IPR023395">
    <property type="entry name" value="MCP_dom_sf"/>
</dbReference>
<name>A0A0C3S6N9_PHLG1</name>
<feature type="repeat" description="Solcar" evidence="8">
    <location>
        <begin position="193"/>
        <end position="276"/>
    </location>
</feature>
<keyword evidence="12" id="KW-1185">Reference proteome</keyword>
<evidence type="ECO:0000256" key="4">
    <source>
        <dbReference type="ARBA" id="ARBA00022692"/>
    </source>
</evidence>
<keyword evidence="4 8" id="KW-0812">Transmembrane</keyword>
<dbReference type="PROSITE" id="PS50920">
    <property type="entry name" value="SOLCAR"/>
    <property type="match status" value="3"/>
</dbReference>
<evidence type="ECO:0000256" key="6">
    <source>
        <dbReference type="ARBA" id="ARBA00022989"/>
    </source>
</evidence>
<evidence type="ECO:0000313" key="11">
    <source>
        <dbReference type="EMBL" id="KIP06292.1"/>
    </source>
</evidence>
<evidence type="ECO:0000313" key="12">
    <source>
        <dbReference type="Proteomes" id="UP000053257"/>
    </source>
</evidence>
<evidence type="ECO:0008006" key="13">
    <source>
        <dbReference type="Google" id="ProtNLM"/>
    </source>
</evidence>
<keyword evidence="5" id="KW-0677">Repeat</keyword>